<gene>
    <name evidence="2" type="ORF">WJX74_011006</name>
</gene>
<organism evidence="2 3">
    <name type="scientific">Apatococcus lobatus</name>
    <dbReference type="NCBI Taxonomy" id="904363"/>
    <lineage>
        <taxon>Eukaryota</taxon>
        <taxon>Viridiplantae</taxon>
        <taxon>Chlorophyta</taxon>
        <taxon>core chlorophytes</taxon>
        <taxon>Trebouxiophyceae</taxon>
        <taxon>Chlorellales</taxon>
        <taxon>Chlorellaceae</taxon>
        <taxon>Apatococcus</taxon>
    </lineage>
</organism>
<reference evidence="2 3" key="1">
    <citation type="journal article" date="2024" name="Nat. Commun.">
        <title>Phylogenomics reveals the evolutionary origins of lichenization in chlorophyte algae.</title>
        <authorList>
            <person name="Puginier C."/>
            <person name="Libourel C."/>
            <person name="Otte J."/>
            <person name="Skaloud P."/>
            <person name="Haon M."/>
            <person name="Grisel S."/>
            <person name="Petersen M."/>
            <person name="Berrin J.G."/>
            <person name="Delaux P.M."/>
            <person name="Dal Grande F."/>
            <person name="Keller J."/>
        </authorList>
    </citation>
    <scope>NUCLEOTIDE SEQUENCE [LARGE SCALE GENOMIC DNA]</scope>
    <source>
        <strain evidence="2 3">SAG 2145</strain>
    </source>
</reference>
<dbReference type="EMBL" id="JALJOS010000006">
    <property type="protein sequence ID" value="KAK9838063.1"/>
    <property type="molecule type" value="Genomic_DNA"/>
</dbReference>
<evidence type="ECO:0000313" key="2">
    <source>
        <dbReference type="EMBL" id="KAK9838063.1"/>
    </source>
</evidence>
<keyword evidence="3" id="KW-1185">Reference proteome</keyword>
<feature type="region of interest" description="Disordered" evidence="1">
    <location>
        <begin position="1"/>
        <end position="132"/>
    </location>
</feature>
<proteinExistence type="predicted"/>
<dbReference type="AlphaFoldDB" id="A0AAW1RXC0"/>
<evidence type="ECO:0000313" key="3">
    <source>
        <dbReference type="Proteomes" id="UP001438707"/>
    </source>
</evidence>
<feature type="compositionally biased region" description="Polar residues" evidence="1">
    <location>
        <begin position="95"/>
        <end position="113"/>
    </location>
</feature>
<name>A0AAW1RXC0_9CHLO</name>
<evidence type="ECO:0000256" key="1">
    <source>
        <dbReference type="SAM" id="MobiDB-lite"/>
    </source>
</evidence>
<accession>A0AAW1RXC0</accession>
<dbReference type="Proteomes" id="UP001438707">
    <property type="component" value="Unassembled WGS sequence"/>
</dbReference>
<sequence length="155" mass="16106">MPVPEAAEASSSGQAAAGRLALDEPLAPAAIVSHASTDEPPSSVQGDAAYASLDHIPTGNSIGYDMPSGASGSPEQESCHSMADLRDMEPVPWTLSDSEQHSQPDASHTSQMVDSGGACMRSQDPLGLDDVDRSPLASRAASVIRLAWRRSLQPL</sequence>
<protein>
    <submittedName>
        <fullName evidence="2">Uncharacterized protein</fullName>
    </submittedName>
</protein>
<comment type="caution">
    <text evidence="2">The sequence shown here is derived from an EMBL/GenBank/DDBJ whole genome shotgun (WGS) entry which is preliminary data.</text>
</comment>
<feature type="compositionally biased region" description="Low complexity" evidence="1">
    <location>
        <begin position="1"/>
        <end position="18"/>
    </location>
</feature>